<dbReference type="InterPro" id="IPR016181">
    <property type="entry name" value="Acyl_CoA_acyltransferase"/>
</dbReference>
<keyword evidence="2" id="KW-1185">Reference proteome</keyword>
<protein>
    <submittedName>
        <fullName evidence="1">Uncharacterized protein</fullName>
    </submittedName>
</protein>
<dbReference type="InterPro" id="IPR007434">
    <property type="entry name" value="FemAB-like"/>
</dbReference>
<reference evidence="1 2" key="1">
    <citation type="submission" date="2012-04" db="EMBL/GenBank/DDBJ databases">
        <title>The Genome Sequence of Afipia broomeae ATCC 49717.</title>
        <authorList>
            <consortium name="The Broad Institute Genome Sequencing Platform"/>
            <person name="Earl A."/>
            <person name="Ward D."/>
            <person name="Feldgarden M."/>
            <person name="Gevers D."/>
            <person name="Huys G."/>
            <person name="Walker B."/>
            <person name="Young S.K."/>
            <person name="Zeng Q."/>
            <person name="Gargeya S."/>
            <person name="Fitzgerald M."/>
            <person name="Haas B."/>
            <person name="Abouelleil A."/>
            <person name="Alvarado L."/>
            <person name="Arachchi H.M."/>
            <person name="Berlin A."/>
            <person name="Chapman S.B."/>
            <person name="Goldberg J."/>
            <person name="Griggs A."/>
            <person name="Gujja S."/>
            <person name="Hansen M."/>
            <person name="Howarth C."/>
            <person name="Imamovic A."/>
            <person name="Larimer J."/>
            <person name="McCowen C."/>
            <person name="Montmayeur A."/>
            <person name="Murphy C."/>
            <person name="Neiman D."/>
            <person name="Pearson M."/>
            <person name="Priest M."/>
            <person name="Roberts A."/>
            <person name="Saif S."/>
            <person name="Shea T."/>
            <person name="Sisk P."/>
            <person name="Sykes S."/>
            <person name="Wortman J."/>
            <person name="Nusbaum C."/>
            <person name="Birren B."/>
        </authorList>
    </citation>
    <scope>NUCLEOTIDE SEQUENCE [LARGE SCALE GENOMIC DNA]</scope>
    <source>
        <strain evidence="1 2">ATCC 49717</strain>
    </source>
</reference>
<name>K8PSH7_9BRAD</name>
<gene>
    <name evidence="1" type="ORF">HMPREF9695_00390</name>
</gene>
<comment type="caution">
    <text evidence="1">The sequence shown here is derived from an EMBL/GenBank/DDBJ whole genome shotgun (WGS) entry which is preliminary data.</text>
</comment>
<dbReference type="AlphaFoldDB" id="K8PSH7"/>
<dbReference type="PANTHER" id="PTHR47017">
    <property type="entry name" value="ACYL-COA"/>
    <property type="match status" value="1"/>
</dbReference>
<proteinExistence type="predicted"/>
<evidence type="ECO:0000313" key="1">
    <source>
        <dbReference type="EMBL" id="EKS41298.1"/>
    </source>
</evidence>
<evidence type="ECO:0000313" key="2">
    <source>
        <dbReference type="Proteomes" id="UP000001096"/>
    </source>
</evidence>
<organism evidence="1 2">
    <name type="scientific">Afipia broomeae ATCC 49717</name>
    <dbReference type="NCBI Taxonomy" id="883078"/>
    <lineage>
        <taxon>Bacteria</taxon>
        <taxon>Pseudomonadati</taxon>
        <taxon>Pseudomonadota</taxon>
        <taxon>Alphaproteobacteria</taxon>
        <taxon>Hyphomicrobiales</taxon>
        <taxon>Nitrobacteraceae</taxon>
        <taxon>Afipia</taxon>
    </lineage>
</organism>
<dbReference type="EMBL" id="AGWX01000001">
    <property type="protein sequence ID" value="EKS41298.1"/>
    <property type="molecule type" value="Genomic_DNA"/>
</dbReference>
<dbReference type="Pfam" id="PF04339">
    <property type="entry name" value="FemAB_like"/>
    <property type="match status" value="1"/>
</dbReference>
<dbReference type="eggNOG" id="COG3146">
    <property type="taxonomic scope" value="Bacteria"/>
</dbReference>
<dbReference type="Gene3D" id="3.40.630.30">
    <property type="match status" value="1"/>
</dbReference>
<dbReference type="PATRIC" id="fig|883078.3.peg.411"/>
<dbReference type="SUPFAM" id="SSF55729">
    <property type="entry name" value="Acyl-CoA N-acyltransferases (Nat)"/>
    <property type="match status" value="1"/>
</dbReference>
<dbReference type="HOGENOM" id="CLU_713360_0_0_5"/>
<dbReference type="RefSeq" id="WP_006019098.1">
    <property type="nucleotide sequence ID" value="NZ_KB375282.1"/>
</dbReference>
<sequence>MIILAGDDGAVVSDAAREPFSVTVIDRAELSSSPVWSSTFADERKDYRYYEIIEDTLREGFDYRYFAIRDASGRIRAIQPFFLLDQDVLEGVGSEWRLISTIRRRYPRFLKMRTLMVGCSAGEGHLADGEGLSAATVADVLSRHIRKLAKSLGAQLIVLKEFPASYRETFECFVRRGFGRAPSMPMTKLSIEYENFDRFIEKALSGKARKNVRRNLQASAGEDIRMTVTDGTENLAKEIYPLYLQVYERSKFRFEKLTEDYFRDLGTRMKDKVRVFTWHRGNTLVAFNICMVQGEHFFSEYVGFDYSVALNLHLYFCVVRDTINWAIAGGYKWFRSSGLNYDPKLHLRHQLDPIDLYVRHVSPLANVVLKRVLPWLSPVRYDATLKKFPNYREMW</sequence>
<dbReference type="PANTHER" id="PTHR47017:SF1">
    <property type="entry name" value="ACYL-COA"/>
    <property type="match status" value="1"/>
</dbReference>
<dbReference type="Proteomes" id="UP000001096">
    <property type="component" value="Unassembled WGS sequence"/>
</dbReference>
<accession>K8PSH7</accession>